<dbReference type="SUPFAM" id="SSF48366">
    <property type="entry name" value="Ras GEF"/>
    <property type="match status" value="1"/>
</dbReference>
<evidence type="ECO:0000313" key="5">
    <source>
        <dbReference type="Proteomes" id="UP000823872"/>
    </source>
</evidence>
<sequence length="438" mass="50706">MPLKHLVCKQESRRTQYDCISLVLLLSKISLPAYPYVNILLLKAECIKKCILQFNSFLTVPGGKLVLSRFLNMDGFDAGEILCYRVVEDHWHTSLAKLKSFSAKIVQLLKEWTEAFSCDFQDEKAMEGHCVTITHRVTQCDEENGTVNKLWEKLHSPAMDKGSFLKAKPPATQKDILGVCFDPLVLAQQLTHTELERINSIHPEDLMQIVSHMNSRDKHWCQGDLTKTYSLEALATEVCQVVKKKHWTHMLEFFLAVAQKHFNIGNFNSMMAIISGMNLIPVARLKKTWSKVKMAKFDILEHHMDPSSNFCNYRTALQGATQRPQMANNSRKKIVIPVFNLFVKDIYFLHKIHTNHLPNGHVNFKEFREISRQIHEFMTWTQVDCPFEKDKKIQNYLLTAPIWSEEALFIISFESEGPENHIKKDSWKTLRMTLLNRA</sequence>
<dbReference type="PANTHER" id="PTHR23113">
    <property type="entry name" value="GUANINE NUCLEOTIDE EXCHANGE FACTOR"/>
    <property type="match status" value="1"/>
</dbReference>
<evidence type="ECO:0000256" key="1">
    <source>
        <dbReference type="ARBA" id="ARBA00022658"/>
    </source>
</evidence>
<dbReference type="Ensembl" id="ENSFCTT00005045487.1">
    <property type="protein sequence ID" value="ENSFCTP00005032501.1"/>
    <property type="gene ID" value="ENSFCTG00005015927.1"/>
</dbReference>
<reference evidence="4" key="2">
    <citation type="submission" date="2025-08" db="UniProtKB">
        <authorList>
            <consortium name="Ensembl"/>
        </authorList>
    </citation>
    <scope>IDENTIFICATION</scope>
    <source>
        <strain evidence="4">breed Abyssinian</strain>
    </source>
</reference>
<dbReference type="SMART" id="SM00147">
    <property type="entry name" value="RasGEF"/>
    <property type="match status" value="1"/>
</dbReference>
<proteinExistence type="predicted"/>
<evidence type="ECO:0000259" key="3">
    <source>
        <dbReference type="PROSITE" id="PS50009"/>
    </source>
</evidence>
<dbReference type="InterPro" id="IPR023578">
    <property type="entry name" value="Ras_GEF_dom_sf"/>
</dbReference>
<protein>
    <recommendedName>
        <fullName evidence="3">Ras-GEF domain-containing protein</fullName>
    </recommendedName>
</protein>
<dbReference type="GeneTree" id="ENSGT00940000160822"/>
<keyword evidence="5" id="KW-1185">Reference proteome</keyword>
<evidence type="ECO:0000313" key="4">
    <source>
        <dbReference type="Ensembl" id="ENSFCTP00005032501.1"/>
    </source>
</evidence>
<accession>A0ABI7YD88</accession>
<dbReference type="Gene3D" id="1.10.840.10">
    <property type="entry name" value="Ras guanine-nucleotide exchange factors catalytic domain"/>
    <property type="match status" value="1"/>
</dbReference>
<dbReference type="Proteomes" id="UP000823872">
    <property type="component" value="Chromosome C2"/>
</dbReference>
<dbReference type="PANTHER" id="PTHR23113:SF172">
    <property type="entry name" value="RAS-GEF DOMAIN-CONTAINING FAMILY MEMBER 1A"/>
    <property type="match status" value="1"/>
</dbReference>
<reference evidence="4" key="3">
    <citation type="submission" date="2025-09" db="UniProtKB">
        <authorList>
            <consortium name="Ensembl"/>
        </authorList>
    </citation>
    <scope>IDENTIFICATION</scope>
    <source>
        <strain evidence="4">breed Abyssinian</strain>
    </source>
</reference>
<dbReference type="PROSITE" id="PS50009">
    <property type="entry name" value="RASGEF_CAT"/>
    <property type="match status" value="1"/>
</dbReference>
<keyword evidence="1 2" id="KW-0344">Guanine-nucleotide releasing factor</keyword>
<dbReference type="Pfam" id="PF00617">
    <property type="entry name" value="RasGEF"/>
    <property type="match status" value="1"/>
</dbReference>
<evidence type="ECO:0000256" key="2">
    <source>
        <dbReference type="PROSITE-ProRule" id="PRU00168"/>
    </source>
</evidence>
<dbReference type="InterPro" id="IPR036964">
    <property type="entry name" value="RASGEF_cat_dom_sf"/>
</dbReference>
<reference evidence="4 5" key="1">
    <citation type="submission" date="2021-02" db="EMBL/GenBank/DDBJ databases">
        <title>Safari Cat Assemblies.</title>
        <authorList>
            <person name="Bredemeyer K.R."/>
            <person name="Murphy W.J."/>
        </authorList>
    </citation>
    <scope>NUCLEOTIDE SEQUENCE [LARGE SCALE GENOMIC DNA]</scope>
</reference>
<dbReference type="InterPro" id="IPR001895">
    <property type="entry name" value="RASGEF_cat_dom"/>
</dbReference>
<name>A0ABI7YD88_FELCA</name>
<dbReference type="InterPro" id="IPR008937">
    <property type="entry name" value="Ras-like_GEF"/>
</dbReference>
<feature type="domain" description="Ras-GEF" evidence="3">
    <location>
        <begin position="182"/>
        <end position="418"/>
    </location>
</feature>
<organism evidence="4 5">
    <name type="scientific">Felis catus</name>
    <name type="common">Cat</name>
    <name type="synonym">Felis silvestris catus</name>
    <dbReference type="NCBI Taxonomy" id="9685"/>
    <lineage>
        <taxon>Eukaryota</taxon>
        <taxon>Metazoa</taxon>
        <taxon>Chordata</taxon>
        <taxon>Craniata</taxon>
        <taxon>Vertebrata</taxon>
        <taxon>Euteleostomi</taxon>
        <taxon>Mammalia</taxon>
        <taxon>Eutheria</taxon>
        <taxon>Laurasiatheria</taxon>
        <taxon>Carnivora</taxon>
        <taxon>Feliformia</taxon>
        <taxon>Felidae</taxon>
        <taxon>Felinae</taxon>
        <taxon>Felis</taxon>
    </lineage>
</organism>